<dbReference type="Gene3D" id="2.30.30.760">
    <property type="match status" value="1"/>
</dbReference>
<sequence>EFKFQQSIPDELSSNAFVRFSISSDGLDLGEWGYPVKCSQMVDVAVAKVPLNRGSRITPDLFSSSVMDALGSGANCVLSDARLNGYQVASSLKPGTVLKWSHLSKITLVRKGQVVNVFASGKGIFVEMKGQAMEDGVEGSFVRIRNISSNREFQAKVLNENSVKVYF</sequence>
<evidence type="ECO:0000313" key="5">
    <source>
        <dbReference type="EMBL" id="SVD39838.1"/>
    </source>
</evidence>
<feature type="non-terminal residue" evidence="5">
    <location>
        <position position="1"/>
    </location>
</feature>
<evidence type="ECO:0000256" key="2">
    <source>
        <dbReference type="ARBA" id="ARBA00022729"/>
    </source>
</evidence>
<gene>
    <name evidence="5" type="ORF">METZ01_LOCUS392692</name>
</gene>
<comment type="subcellular location">
    <subcellularLocation>
        <location evidence="1">Periplasm</location>
    </subcellularLocation>
</comment>
<dbReference type="CDD" id="cd11614">
    <property type="entry name" value="SAF_CpaB_FlgA_like"/>
    <property type="match status" value="1"/>
</dbReference>
<dbReference type="GO" id="GO:0042597">
    <property type="term" value="C:periplasmic space"/>
    <property type="evidence" value="ECO:0007669"/>
    <property type="project" value="UniProtKB-SubCell"/>
</dbReference>
<dbReference type="SMART" id="SM00858">
    <property type="entry name" value="SAF"/>
    <property type="match status" value="1"/>
</dbReference>
<dbReference type="InterPro" id="IPR039246">
    <property type="entry name" value="Flagellar_FlgA"/>
</dbReference>
<evidence type="ECO:0000259" key="4">
    <source>
        <dbReference type="SMART" id="SM00858"/>
    </source>
</evidence>
<dbReference type="Pfam" id="PF13144">
    <property type="entry name" value="ChapFlgA"/>
    <property type="match status" value="1"/>
</dbReference>
<accession>A0A382V1L1</accession>
<keyword evidence="3" id="KW-0574">Periplasm</keyword>
<dbReference type="PANTHER" id="PTHR36307:SF1">
    <property type="entry name" value="FLAGELLA BASAL BODY P-RING FORMATION PROTEIN FLGA"/>
    <property type="match status" value="1"/>
</dbReference>
<dbReference type="InterPro" id="IPR017585">
    <property type="entry name" value="SAF_FlgA"/>
</dbReference>
<dbReference type="InterPro" id="IPR013974">
    <property type="entry name" value="SAF"/>
</dbReference>
<name>A0A382V1L1_9ZZZZ</name>
<reference evidence="5" key="1">
    <citation type="submission" date="2018-05" db="EMBL/GenBank/DDBJ databases">
        <authorList>
            <person name="Lanie J.A."/>
            <person name="Ng W.-L."/>
            <person name="Kazmierczak K.M."/>
            <person name="Andrzejewski T.M."/>
            <person name="Davidsen T.M."/>
            <person name="Wayne K.J."/>
            <person name="Tettelin H."/>
            <person name="Glass J.I."/>
            <person name="Rusch D."/>
            <person name="Podicherti R."/>
            <person name="Tsui H.-C.T."/>
            <person name="Winkler M.E."/>
        </authorList>
    </citation>
    <scope>NUCLEOTIDE SEQUENCE</scope>
</reference>
<dbReference type="AlphaFoldDB" id="A0A382V1L1"/>
<proteinExistence type="predicted"/>
<evidence type="ECO:0000256" key="3">
    <source>
        <dbReference type="ARBA" id="ARBA00022764"/>
    </source>
</evidence>
<dbReference type="NCBIfam" id="TIGR03170">
    <property type="entry name" value="flgA_cterm"/>
    <property type="match status" value="1"/>
</dbReference>
<keyword evidence="2" id="KW-0732">Signal</keyword>
<dbReference type="PANTHER" id="PTHR36307">
    <property type="entry name" value="FLAGELLA BASAL BODY P-RING FORMATION PROTEIN FLGA"/>
    <property type="match status" value="1"/>
</dbReference>
<dbReference type="EMBL" id="UINC01148131">
    <property type="protein sequence ID" value="SVD39838.1"/>
    <property type="molecule type" value="Genomic_DNA"/>
</dbReference>
<evidence type="ECO:0000256" key="1">
    <source>
        <dbReference type="ARBA" id="ARBA00004418"/>
    </source>
</evidence>
<protein>
    <recommendedName>
        <fullName evidence="4">SAF domain-containing protein</fullName>
    </recommendedName>
</protein>
<dbReference type="GO" id="GO:0044780">
    <property type="term" value="P:bacterial-type flagellum assembly"/>
    <property type="evidence" value="ECO:0007669"/>
    <property type="project" value="InterPro"/>
</dbReference>
<feature type="domain" description="SAF" evidence="4">
    <location>
        <begin position="42"/>
        <end position="104"/>
    </location>
</feature>
<organism evidence="5">
    <name type="scientific">marine metagenome</name>
    <dbReference type="NCBI Taxonomy" id="408172"/>
    <lineage>
        <taxon>unclassified sequences</taxon>
        <taxon>metagenomes</taxon>
        <taxon>ecological metagenomes</taxon>
    </lineage>
</organism>